<evidence type="ECO:0000256" key="2">
    <source>
        <dbReference type="ARBA" id="ARBA00007261"/>
    </source>
</evidence>
<dbReference type="GO" id="GO:0004222">
    <property type="term" value="F:metalloendopeptidase activity"/>
    <property type="evidence" value="ECO:0007669"/>
    <property type="project" value="InterPro"/>
</dbReference>
<dbReference type="PANTHER" id="PTHR11851:SF49">
    <property type="entry name" value="MITOCHONDRIAL-PROCESSING PEPTIDASE SUBUNIT ALPHA"/>
    <property type="match status" value="1"/>
</dbReference>
<name>A0A6A7RRL8_9PROT</name>
<gene>
    <name evidence="7" type="ORF">CRU78_05235</name>
</gene>
<feature type="chain" id="PRO_5025551687" evidence="4">
    <location>
        <begin position="22"/>
        <end position="458"/>
    </location>
</feature>
<feature type="signal peptide" evidence="4">
    <location>
        <begin position="1"/>
        <end position="21"/>
    </location>
</feature>
<dbReference type="PROSITE" id="PS00143">
    <property type="entry name" value="INSULINASE"/>
    <property type="match status" value="1"/>
</dbReference>
<dbReference type="Pfam" id="PF05193">
    <property type="entry name" value="Peptidase_M16_C"/>
    <property type="match status" value="1"/>
</dbReference>
<evidence type="ECO:0000256" key="4">
    <source>
        <dbReference type="SAM" id="SignalP"/>
    </source>
</evidence>
<dbReference type="AlphaFoldDB" id="A0A6A7RRL8"/>
<dbReference type="EMBL" id="PDHS01000112">
    <property type="protein sequence ID" value="MQM29969.1"/>
    <property type="molecule type" value="Genomic_DNA"/>
</dbReference>
<comment type="caution">
    <text evidence="7">The sequence shown here is derived from an EMBL/GenBank/DDBJ whole genome shotgun (WGS) entry which is preliminary data.</text>
</comment>
<feature type="domain" description="Peptidase M16 C-terminal" evidence="6">
    <location>
        <begin position="190"/>
        <end position="370"/>
    </location>
</feature>
<reference evidence="7 8" key="1">
    <citation type="submission" date="2017-09" db="EMBL/GenBank/DDBJ databases">
        <title>Metagenomic Analysis Reveals Denitrifying Candidatus Accumulibacter and Flanking Population as a Source of N2O.</title>
        <authorList>
            <person name="Gao H."/>
            <person name="Mao Y."/>
            <person name="Zhao X."/>
            <person name="Liu W.-T."/>
            <person name="Zhang T."/>
            <person name="Wells G."/>
        </authorList>
    </citation>
    <scope>NUCLEOTIDE SEQUENCE [LARGE SCALE GENOMIC DNA]</scope>
    <source>
        <strain evidence="7">CANDO_2_IC</strain>
    </source>
</reference>
<accession>A0A6A7RRL8</accession>
<evidence type="ECO:0000313" key="7">
    <source>
        <dbReference type="EMBL" id="MQM29969.1"/>
    </source>
</evidence>
<comment type="cofactor">
    <cofactor evidence="1">
        <name>Zn(2+)</name>
        <dbReference type="ChEBI" id="CHEBI:29105"/>
    </cofactor>
</comment>
<evidence type="ECO:0000259" key="6">
    <source>
        <dbReference type="Pfam" id="PF05193"/>
    </source>
</evidence>
<dbReference type="Gene3D" id="3.30.830.10">
    <property type="entry name" value="Metalloenzyme, LuxS/M16 peptidase-like"/>
    <property type="match status" value="2"/>
</dbReference>
<dbReference type="InterPro" id="IPR007863">
    <property type="entry name" value="Peptidase_M16_C"/>
</dbReference>
<comment type="similarity">
    <text evidence="2 3">Belongs to the peptidase M16 family.</text>
</comment>
<evidence type="ECO:0000259" key="5">
    <source>
        <dbReference type="Pfam" id="PF00675"/>
    </source>
</evidence>
<dbReference type="InterPro" id="IPR011765">
    <property type="entry name" value="Pept_M16_N"/>
</dbReference>
<dbReference type="InterPro" id="IPR001431">
    <property type="entry name" value="Pept_M16_Zn_BS"/>
</dbReference>
<dbReference type="PANTHER" id="PTHR11851">
    <property type="entry name" value="METALLOPROTEASE"/>
    <property type="match status" value="1"/>
</dbReference>
<dbReference type="Proteomes" id="UP000342300">
    <property type="component" value="Unassembled WGS sequence"/>
</dbReference>
<proteinExistence type="inferred from homology"/>
<organism evidence="7 8">
    <name type="scientific">Candidatus Accumulibacter phosphatis</name>
    <dbReference type="NCBI Taxonomy" id="327160"/>
    <lineage>
        <taxon>Bacteria</taxon>
        <taxon>Pseudomonadati</taxon>
        <taxon>Pseudomonadota</taxon>
        <taxon>Betaproteobacteria</taxon>
        <taxon>Candidatus Accumulibacter</taxon>
    </lineage>
</organism>
<evidence type="ECO:0000256" key="3">
    <source>
        <dbReference type="RuleBase" id="RU004447"/>
    </source>
</evidence>
<dbReference type="Pfam" id="PF00675">
    <property type="entry name" value="Peptidase_M16"/>
    <property type="match status" value="1"/>
</dbReference>
<dbReference type="GO" id="GO:0046872">
    <property type="term" value="F:metal ion binding"/>
    <property type="evidence" value="ECO:0007669"/>
    <property type="project" value="InterPro"/>
</dbReference>
<feature type="domain" description="Peptidase M16 N-terminal" evidence="5">
    <location>
        <begin position="33"/>
        <end position="179"/>
    </location>
</feature>
<keyword evidence="4" id="KW-0732">Signal</keyword>
<evidence type="ECO:0000256" key="1">
    <source>
        <dbReference type="ARBA" id="ARBA00001947"/>
    </source>
</evidence>
<dbReference type="GO" id="GO:0006508">
    <property type="term" value="P:proteolysis"/>
    <property type="evidence" value="ECO:0007669"/>
    <property type="project" value="InterPro"/>
</dbReference>
<dbReference type="InterPro" id="IPR011249">
    <property type="entry name" value="Metalloenz_LuxS/M16"/>
</dbReference>
<dbReference type="SUPFAM" id="SSF63411">
    <property type="entry name" value="LuxS/MPP-like metallohydrolase"/>
    <property type="match status" value="2"/>
</dbReference>
<evidence type="ECO:0000313" key="8">
    <source>
        <dbReference type="Proteomes" id="UP000342300"/>
    </source>
</evidence>
<protein>
    <submittedName>
        <fullName evidence="7">Peptidase M16</fullName>
    </submittedName>
</protein>
<sequence length="458" mass="50455">MRQTRLIPLLLALTLAAPALAETFEQQLPNGLRVIVREDRRAPTVVHMVWYRAGSMDETNGRTGVAHVLEHMMFKGTPNAGPGEFNRRVAAAGGRDNAFTSRDYTAYFQQVPEHKLAEMMQLEADRMRHLTLDPAEFAQEVRVVMEERRLRTEDQAQSLLFEQLTAAAFQAHPYRVPIIGWMNDLENLAPADARSWYDNWYAPNNATVVVVGDVDHQAVFALAAQHYGPLQARPLPVRKPQDEPPQLGTRRLSVKAPADLPLLMMAYKVPVIRHVEQDVDPYALEILAAVLAGHDAARFSTSLVRRQQLAVEAEADYDSTARGPGIFYLRASPSEGKSVSELEAGLRAEIAAVQESGVSADELARAKAQLIAGQIYRLDSMFAQAMEIGQLEAVGIPYTQKRRLLEKLQEVTAAQVQAAARRYFTDQALTIAELVPQPLPAVGGALAGPGSPLMSAAR</sequence>
<dbReference type="InterPro" id="IPR050361">
    <property type="entry name" value="MPP/UQCRC_Complex"/>
</dbReference>